<feature type="region of interest" description="Disordered" evidence="1">
    <location>
        <begin position="89"/>
        <end position="156"/>
    </location>
</feature>
<evidence type="ECO:0000313" key="3">
    <source>
        <dbReference type="Proteomes" id="UP001164929"/>
    </source>
</evidence>
<accession>A0AAD6VVY4</accession>
<protein>
    <submittedName>
        <fullName evidence="2">Uncharacterized protein</fullName>
    </submittedName>
</protein>
<keyword evidence="3" id="KW-1185">Reference proteome</keyword>
<evidence type="ECO:0000313" key="2">
    <source>
        <dbReference type="EMBL" id="KAJ6990287.1"/>
    </source>
</evidence>
<organism evidence="2 3">
    <name type="scientific">Populus alba x Populus x berolinensis</name>
    <dbReference type="NCBI Taxonomy" id="444605"/>
    <lineage>
        <taxon>Eukaryota</taxon>
        <taxon>Viridiplantae</taxon>
        <taxon>Streptophyta</taxon>
        <taxon>Embryophyta</taxon>
        <taxon>Tracheophyta</taxon>
        <taxon>Spermatophyta</taxon>
        <taxon>Magnoliopsida</taxon>
        <taxon>eudicotyledons</taxon>
        <taxon>Gunneridae</taxon>
        <taxon>Pentapetalae</taxon>
        <taxon>rosids</taxon>
        <taxon>fabids</taxon>
        <taxon>Malpighiales</taxon>
        <taxon>Salicaceae</taxon>
        <taxon>Saliceae</taxon>
        <taxon>Populus</taxon>
    </lineage>
</organism>
<proteinExistence type="predicted"/>
<sequence>MIVLLNVDEIAHSSFIATERDCWYLGSLRGFPMKYFGPSDVCLPGWVSLSMLYSYPDHLSFCKISTSKQFHVAKASVSRWIIDPPLEITVPSKRTPWPDAPPELPSNEKISINQEQTAKRSSKTRSPRSKRSSRSKRKHEAVLVETQVSARHSEQN</sequence>
<dbReference type="AlphaFoldDB" id="A0AAD6VVY4"/>
<feature type="compositionally biased region" description="Basic residues" evidence="1">
    <location>
        <begin position="120"/>
        <end position="139"/>
    </location>
</feature>
<name>A0AAD6VVY4_9ROSI</name>
<gene>
    <name evidence="2" type="ORF">NC653_018743</name>
</gene>
<dbReference type="Proteomes" id="UP001164929">
    <property type="component" value="Chromosome 7"/>
</dbReference>
<evidence type="ECO:0000256" key="1">
    <source>
        <dbReference type="SAM" id="MobiDB-lite"/>
    </source>
</evidence>
<comment type="caution">
    <text evidence="2">The sequence shown here is derived from an EMBL/GenBank/DDBJ whole genome shotgun (WGS) entry which is preliminary data.</text>
</comment>
<dbReference type="EMBL" id="JAQIZT010000007">
    <property type="protein sequence ID" value="KAJ6990287.1"/>
    <property type="molecule type" value="Genomic_DNA"/>
</dbReference>
<reference evidence="2" key="1">
    <citation type="journal article" date="2023" name="Mol. Ecol. Resour.">
        <title>Chromosome-level genome assembly of a triploid poplar Populus alba 'Berolinensis'.</title>
        <authorList>
            <person name="Chen S."/>
            <person name="Yu Y."/>
            <person name="Wang X."/>
            <person name="Wang S."/>
            <person name="Zhang T."/>
            <person name="Zhou Y."/>
            <person name="He R."/>
            <person name="Meng N."/>
            <person name="Wang Y."/>
            <person name="Liu W."/>
            <person name="Liu Z."/>
            <person name="Liu J."/>
            <person name="Guo Q."/>
            <person name="Huang H."/>
            <person name="Sederoff R.R."/>
            <person name="Wang G."/>
            <person name="Qu G."/>
            <person name="Chen S."/>
        </authorList>
    </citation>
    <scope>NUCLEOTIDE SEQUENCE</scope>
    <source>
        <strain evidence="2">SC-2020</strain>
    </source>
</reference>